<dbReference type="InterPro" id="IPR004676">
    <property type="entry name" value="Cd-R_transporter"/>
</dbReference>
<dbReference type="EMBL" id="JAWJAV010000008">
    <property type="protein sequence ID" value="MDV2622016.1"/>
    <property type="molecule type" value="Genomic_DNA"/>
</dbReference>
<feature type="transmembrane region" description="Helical" evidence="1">
    <location>
        <begin position="32"/>
        <end position="51"/>
    </location>
</feature>
<dbReference type="RefSeq" id="WP_160185779.1">
    <property type="nucleotide sequence ID" value="NZ_CP096031.1"/>
</dbReference>
<feature type="transmembrane region" description="Helical" evidence="1">
    <location>
        <begin position="124"/>
        <end position="145"/>
    </location>
</feature>
<comment type="caution">
    <text evidence="2">The sequence shown here is derived from an EMBL/GenBank/DDBJ whole genome shotgun (WGS) entry which is preliminary data.</text>
</comment>
<name>A0AAW8YJU1_PEDAC</name>
<feature type="transmembrane region" description="Helical" evidence="1">
    <location>
        <begin position="88"/>
        <end position="112"/>
    </location>
</feature>
<dbReference type="Pfam" id="PF03596">
    <property type="entry name" value="Cad"/>
    <property type="match status" value="1"/>
</dbReference>
<evidence type="ECO:0000313" key="2">
    <source>
        <dbReference type="EMBL" id="MDV2622016.1"/>
    </source>
</evidence>
<keyword evidence="1" id="KW-0812">Transmembrane</keyword>
<organism evidence="2 3">
    <name type="scientific">Pediococcus acidilactici</name>
    <dbReference type="NCBI Taxonomy" id="1254"/>
    <lineage>
        <taxon>Bacteria</taxon>
        <taxon>Bacillati</taxon>
        <taxon>Bacillota</taxon>
        <taxon>Bacilli</taxon>
        <taxon>Lactobacillales</taxon>
        <taxon>Lactobacillaceae</taxon>
        <taxon>Pediococcus</taxon>
        <taxon>Pediococcus acidilactici group</taxon>
    </lineage>
</organism>
<accession>A0AAW8YJU1</accession>
<feature type="transmembrane region" description="Helical" evidence="1">
    <location>
        <begin position="165"/>
        <end position="185"/>
    </location>
</feature>
<proteinExistence type="predicted"/>
<feature type="transmembrane region" description="Helical" evidence="1">
    <location>
        <begin position="6"/>
        <end position="25"/>
    </location>
</feature>
<protein>
    <submittedName>
        <fullName evidence="2">Cadmium resistance transporter</fullName>
    </submittedName>
</protein>
<gene>
    <name evidence="2" type="ORF">R0G89_09850</name>
</gene>
<keyword evidence="1" id="KW-0472">Membrane</keyword>
<sequence>MNFVIIGLTFLSVNLDFFFMLLFLVRKYRLSAVLGGYLLGTLLLVTASYLIGQTLSAFLPEWLLGVLGFLPIYLAIKDDDDEVNATQSGASAVGTVLVTYLSVCTGCNLAIFLPVLMHAQLAEFFVALLLILGLSAVAVLVINLLSKNSLVSQVMEKYGEKLMKVCYVLIGLYVFWDSGLVTHLIRLVG</sequence>
<keyword evidence="1" id="KW-1133">Transmembrane helix</keyword>
<feature type="transmembrane region" description="Helical" evidence="1">
    <location>
        <begin position="57"/>
        <end position="76"/>
    </location>
</feature>
<dbReference type="AlphaFoldDB" id="A0AAW8YJU1"/>
<evidence type="ECO:0000256" key="1">
    <source>
        <dbReference type="SAM" id="Phobius"/>
    </source>
</evidence>
<evidence type="ECO:0000313" key="3">
    <source>
        <dbReference type="Proteomes" id="UP001280897"/>
    </source>
</evidence>
<dbReference type="Proteomes" id="UP001280897">
    <property type="component" value="Unassembled WGS sequence"/>
</dbReference>
<reference evidence="2" key="1">
    <citation type="journal article" date="2023" name="PeerJ">
        <title>Selection and evaluation of lactic acid bacteria from chicken feces in Thailand as potential probiotics.</title>
        <authorList>
            <person name="Khurajog B."/>
            <person name="Disastra Y."/>
            <person name="Lawwyne L.D."/>
            <person name="Sirichokchatchawan W."/>
            <person name="Niyomtham W."/>
            <person name="Yindee J."/>
            <person name="Hampson D.J."/>
            <person name="Prapasarakul N."/>
        </authorList>
    </citation>
    <scope>NUCLEOTIDE SEQUENCE</scope>
    <source>
        <strain evidence="2">BF9</strain>
    </source>
</reference>
<reference evidence="2" key="2">
    <citation type="submission" date="2023-10" db="EMBL/GenBank/DDBJ databases">
        <authorList>
            <person name="Khurajog B."/>
        </authorList>
    </citation>
    <scope>NUCLEOTIDE SEQUENCE</scope>
    <source>
        <strain evidence="2">BF9</strain>
    </source>
</reference>